<comment type="caution">
    <text evidence="3">The sequence shown here is derived from an EMBL/GenBank/DDBJ whole genome shotgun (WGS) entry which is preliminary data.</text>
</comment>
<organism evidence="3 4">
    <name type="scientific">Campylobacter californiensis</name>
    <dbReference type="NCBI Taxonomy" id="1032243"/>
    <lineage>
        <taxon>Bacteria</taxon>
        <taxon>Pseudomonadati</taxon>
        <taxon>Campylobacterota</taxon>
        <taxon>Epsilonproteobacteria</taxon>
        <taxon>Campylobacterales</taxon>
        <taxon>Campylobacteraceae</taxon>
        <taxon>Campylobacter</taxon>
    </lineage>
</organism>
<dbReference type="EMBL" id="LIWG01000002">
    <property type="protein sequence ID" value="MBE3607696.1"/>
    <property type="molecule type" value="Genomic_DNA"/>
</dbReference>
<dbReference type="GO" id="GO:0000166">
    <property type="term" value="F:nucleotide binding"/>
    <property type="evidence" value="ECO:0007669"/>
    <property type="project" value="InterPro"/>
</dbReference>
<keyword evidence="4" id="KW-1185">Reference proteome</keyword>
<dbReference type="InterPro" id="IPR000683">
    <property type="entry name" value="Gfo/Idh/MocA-like_OxRdtase_N"/>
</dbReference>
<dbReference type="Pfam" id="PF01408">
    <property type="entry name" value="GFO_IDH_MocA"/>
    <property type="match status" value="1"/>
</dbReference>
<dbReference type="InterPro" id="IPR051450">
    <property type="entry name" value="Gfo/Idh/MocA_Oxidoreductases"/>
</dbReference>
<sequence length="290" mass="32778">MKLKIGIVGYSGIAKKHYAILRRSDKFEVCGVFDASCRDDHCRAKFFDDFNSFIEEAKPQAIVLCLSSDELVFGFFKCAKYCKNILIAEPKFKSLSEIKEIKYAATTNKANVCSGMSLRFNPVITSLKRALAKEEEIYSINISHCVSMPGKNIVRELCMFDIDLAKILSNSEIYEFSYSEANKTNARSADNVAMKLKTKNQILINISNSISSCINRFVVEVNAKSGVYIGDLSGVRLHQLNEYGQINLKVYQDENEIKTQYDEFYNLCQSGESSELSNLDDLIKIKELFA</sequence>
<dbReference type="EMBL" id="JADBHS010000004">
    <property type="protein sequence ID" value="MBE2986123.1"/>
    <property type="molecule type" value="Genomic_DNA"/>
</dbReference>
<dbReference type="RefSeq" id="WP_169937332.1">
    <property type="nucleotide sequence ID" value="NZ_CP012545.1"/>
</dbReference>
<accession>A0AAW3ZUT4</accession>
<dbReference type="Proteomes" id="UP001318760">
    <property type="component" value="Unassembled WGS sequence"/>
</dbReference>
<evidence type="ECO:0000313" key="3">
    <source>
        <dbReference type="EMBL" id="MBE3607696.1"/>
    </source>
</evidence>
<protein>
    <submittedName>
        <fullName evidence="3">Gfo/Idh/MocA family oxidoreductase</fullName>
    </submittedName>
</protein>
<evidence type="ECO:0000313" key="5">
    <source>
        <dbReference type="Proteomes" id="UP001318760"/>
    </source>
</evidence>
<dbReference type="Proteomes" id="UP000650616">
    <property type="component" value="Unassembled WGS sequence"/>
</dbReference>
<evidence type="ECO:0000313" key="4">
    <source>
        <dbReference type="Proteomes" id="UP000650616"/>
    </source>
</evidence>
<evidence type="ECO:0000259" key="1">
    <source>
        <dbReference type="Pfam" id="PF01408"/>
    </source>
</evidence>
<dbReference type="AlphaFoldDB" id="A0AAW3ZUT4"/>
<proteinExistence type="predicted"/>
<name>A0AAW3ZUT4_9BACT</name>
<gene>
    <name evidence="2" type="ORF">CCAL12919_03095</name>
    <name evidence="3" type="ORF">CCAL9337_02980</name>
</gene>
<dbReference type="PANTHER" id="PTHR43377">
    <property type="entry name" value="BILIVERDIN REDUCTASE A"/>
    <property type="match status" value="1"/>
</dbReference>
<dbReference type="InterPro" id="IPR036291">
    <property type="entry name" value="NAD(P)-bd_dom_sf"/>
</dbReference>
<dbReference type="SUPFAM" id="SSF51735">
    <property type="entry name" value="NAD(P)-binding Rossmann-fold domains"/>
    <property type="match status" value="1"/>
</dbReference>
<reference evidence="2 5" key="2">
    <citation type="submission" date="2020-10" db="EMBL/GenBank/DDBJ databases">
        <title>Campylobacter californiensis sp. nov. isolated from cattle and feral swine in California.</title>
        <authorList>
            <person name="Miller W.G."/>
        </authorList>
    </citation>
    <scope>NUCLEOTIDE SEQUENCE [LARGE SCALE GENOMIC DNA]</scope>
    <source>
        <strain evidence="2 5">RM12919</strain>
    </source>
</reference>
<feature type="domain" description="Gfo/Idh/MocA-like oxidoreductase N-terminal" evidence="1">
    <location>
        <begin position="3"/>
        <end position="112"/>
    </location>
</feature>
<dbReference type="Gene3D" id="3.40.50.720">
    <property type="entry name" value="NAD(P)-binding Rossmann-like Domain"/>
    <property type="match status" value="1"/>
</dbReference>
<evidence type="ECO:0000313" key="2">
    <source>
        <dbReference type="EMBL" id="MBE2986123.1"/>
    </source>
</evidence>
<reference evidence="3 4" key="1">
    <citation type="submission" date="2015-08" db="EMBL/GenBank/DDBJ databases">
        <title>Comparative genomics of the Campylobacter concisus group.</title>
        <authorList>
            <person name="Yee E."/>
            <person name="Chapman M.H."/>
            <person name="Huynh S."/>
            <person name="Bono J.L."/>
            <person name="On S.L."/>
            <person name="St Leger J."/>
            <person name="Foster G."/>
            <person name="Parker C.T."/>
            <person name="Miller W.G."/>
        </authorList>
    </citation>
    <scope>NUCLEOTIDE SEQUENCE [LARGE SCALE GENOMIC DNA]</scope>
    <source>
        <strain evidence="3 4">RM9337</strain>
    </source>
</reference>
<dbReference type="Gene3D" id="3.30.360.10">
    <property type="entry name" value="Dihydrodipicolinate Reductase, domain 2"/>
    <property type="match status" value="1"/>
</dbReference>
<dbReference type="PANTHER" id="PTHR43377:SF1">
    <property type="entry name" value="BILIVERDIN REDUCTASE A"/>
    <property type="match status" value="1"/>
</dbReference>